<name>A0A1J5QPL6_9ZZZZ</name>
<reference evidence="2" key="1">
    <citation type="submission" date="2016-10" db="EMBL/GenBank/DDBJ databases">
        <title>Sequence of Gallionella enrichment culture.</title>
        <authorList>
            <person name="Poehlein A."/>
            <person name="Muehling M."/>
            <person name="Daniel R."/>
        </authorList>
    </citation>
    <scope>NUCLEOTIDE SEQUENCE</scope>
</reference>
<comment type="caution">
    <text evidence="2">The sequence shown here is derived from an EMBL/GenBank/DDBJ whole genome shotgun (WGS) entry which is preliminary data.</text>
</comment>
<sequence length="283" mass="29982">MVYTLAVANQKGGVAKTTSAANVADAAASRGLRVLLVDLDPQGNATALTDAQAKTTDANPFGKQQTLTVADALYYAQEKVSAAEQPGTILSVLVSAGEHWPASLHVAPANEDLASRGDETFRGSERRLAIALSGTAEHYDLVVLDCPPSLGPLFVNALHAADGVLLVTEPADNSLEGLPRSAESLYRVQGRRAQQPLRPELLGVVATNVPGREARAAELLAGIRDSYGELLWDVVPRRSVVRQAEGAHAPLRAFGAQGRDVVEVYARITTRLLEHAGLTTREV</sequence>
<dbReference type="PANTHER" id="PTHR13696">
    <property type="entry name" value="P-LOOP CONTAINING NUCLEOSIDE TRIPHOSPHATE HYDROLASE"/>
    <property type="match status" value="1"/>
</dbReference>
<dbReference type="InterPro" id="IPR025669">
    <property type="entry name" value="AAA_dom"/>
</dbReference>
<feature type="domain" description="AAA" evidence="1">
    <location>
        <begin position="4"/>
        <end position="191"/>
    </location>
</feature>
<organism evidence="2">
    <name type="scientific">mine drainage metagenome</name>
    <dbReference type="NCBI Taxonomy" id="410659"/>
    <lineage>
        <taxon>unclassified sequences</taxon>
        <taxon>metagenomes</taxon>
        <taxon>ecological metagenomes</taxon>
    </lineage>
</organism>
<keyword evidence="2" id="KW-0378">Hydrolase</keyword>
<evidence type="ECO:0000259" key="1">
    <source>
        <dbReference type="Pfam" id="PF13614"/>
    </source>
</evidence>
<dbReference type="InterPro" id="IPR027417">
    <property type="entry name" value="P-loop_NTPase"/>
</dbReference>
<dbReference type="SUPFAM" id="SSF52540">
    <property type="entry name" value="P-loop containing nucleoside triphosphate hydrolases"/>
    <property type="match status" value="1"/>
</dbReference>
<dbReference type="PANTHER" id="PTHR13696:SF52">
    <property type="entry name" value="PARA FAMILY PROTEIN CT_582"/>
    <property type="match status" value="1"/>
</dbReference>
<dbReference type="Gene3D" id="3.40.50.300">
    <property type="entry name" value="P-loop containing nucleotide triphosphate hydrolases"/>
    <property type="match status" value="1"/>
</dbReference>
<dbReference type="EC" id="3.6.-.-" evidence="2"/>
<dbReference type="AlphaFoldDB" id="A0A1J5QPL6"/>
<dbReference type="Pfam" id="PF13614">
    <property type="entry name" value="AAA_31"/>
    <property type="match status" value="1"/>
</dbReference>
<gene>
    <name evidence="2" type="primary">soj_31</name>
    <name evidence="2" type="ORF">GALL_326120</name>
</gene>
<evidence type="ECO:0000313" key="2">
    <source>
        <dbReference type="EMBL" id="OIQ85553.1"/>
    </source>
</evidence>
<dbReference type="CDD" id="cd02042">
    <property type="entry name" value="ParAB_family"/>
    <property type="match status" value="1"/>
</dbReference>
<dbReference type="InterPro" id="IPR050678">
    <property type="entry name" value="DNA_Partitioning_ATPase"/>
</dbReference>
<protein>
    <submittedName>
        <fullName evidence="2">Chromosome-partitioning ATPase Soj</fullName>
        <ecNumber evidence="2">3.6.-.-</ecNumber>
    </submittedName>
</protein>
<dbReference type="GO" id="GO:0016787">
    <property type="term" value="F:hydrolase activity"/>
    <property type="evidence" value="ECO:0007669"/>
    <property type="project" value="UniProtKB-KW"/>
</dbReference>
<dbReference type="EMBL" id="MLJW01000536">
    <property type="protein sequence ID" value="OIQ85553.1"/>
    <property type="molecule type" value="Genomic_DNA"/>
</dbReference>
<proteinExistence type="predicted"/>
<accession>A0A1J5QPL6</accession>